<dbReference type="Proteomes" id="UP000823561">
    <property type="component" value="Chromosome 10"/>
</dbReference>
<organism evidence="1 2">
    <name type="scientific">Alosa alosa</name>
    <name type="common">allis shad</name>
    <dbReference type="NCBI Taxonomy" id="278164"/>
    <lineage>
        <taxon>Eukaryota</taxon>
        <taxon>Metazoa</taxon>
        <taxon>Chordata</taxon>
        <taxon>Craniata</taxon>
        <taxon>Vertebrata</taxon>
        <taxon>Euteleostomi</taxon>
        <taxon>Actinopterygii</taxon>
        <taxon>Neopterygii</taxon>
        <taxon>Teleostei</taxon>
        <taxon>Clupei</taxon>
        <taxon>Clupeiformes</taxon>
        <taxon>Clupeoidei</taxon>
        <taxon>Clupeidae</taxon>
        <taxon>Alosa</taxon>
    </lineage>
</organism>
<comment type="caution">
    <text evidence="1">The sequence shown here is derived from an EMBL/GenBank/DDBJ whole genome shotgun (WGS) entry which is preliminary data.</text>
</comment>
<evidence type="ECO:0000313" key="1">
    <source>
        <dbReference type="EMBL" id="KAG5275197.1"/>
    </source>
</evidence>
<proteinExistence type="predicted"/>
<keyword evidence="2" id="KW-1185">Reference proteome</keyword>
<protein>
    <submittedName>
        <fullName evidence="1">Uncharacterized protein</fullName>
    </submittedName>
</protein>
<name>A0AAV6GP92_9TELE</name>
<gene>
    <name evidence="1" type="ORF">AALO_G00144670</name>
</gene>
<sequence length="101" mass="11232">MMRAQGQSKPGLPLEISQQVKPTASAVVINVQVDAVSVVDKSMFLYQQEIPEELESHHGLIKGWLFPDMQVHDWDRKCCGSGEVDVAPVCLWVTCYQPCCA</sequence>
<dbReference type="AlphaFoldDB" id="A0AAV6GP92"/>
<dbReference type="EMBL" id="JADWDJ010000010">
    <property type="protein sequence ID" value="KAG5275197.1"/>
    <property type="molecule type" value="Genomic_DNA"/>
</dbReference>
<accession>A0AAV6GP92</accession>
<reference evidence="1" key="1">
    <citation type="submission" date="2020-10" db="EMBL/GenBank/DDBJ databases">
        <title>Chromosome-scale genome assembly of the Allis shad, Alosa alosa.</title>
        <authorList>
            <person name="Margot Z."/>
            <person name="Christophe K."/>
            <person name="Cabau C."/>
            <person name="Louis A."/>
            <person name="Berthelot C."/>
            <person name="Parey E."/>
            <person name="Roest Crollius H."/>
            <person name="Montfort J."/>
            <person name="Robinson-Rechavi M."/>
            <person name="Bucao C."/>
            <person name="Bouchez O."/>
            <person name="Gislard M."/>
            <person name="Lluch J."/>
            <person name="Milhes M."/>
            <person name="Lampietro C."/>
            <person name="Lopez Roques C."/>
            <person name="Donnadieu C."/>
            <person name="Braasch I."/>
            <person name="Desvignes T."/>
            <person name="Postlethwait J."/>
            <person name="Bobe J."/>
            <person name="Guiguen Y."/>
        </authorList>
    </citation>
    <scope>NUCLEOTIDE SEQUENCE</scope>
    <source>
        <strain evidence="1">M-15738</strain>
        <tissue evidence="1">Blood</tissue>
    </source>
</reference>
<evidence type="ECO:0000313" key="2">
    <source>
        <dbReference type="Proteomes" id="UP000823561"/>
    </source>
</evidence>